<reference evidence="3 4" key="1">
    <citation type="journal article" date="2013" name="Genome Announc.">
        <title>Draft Genome Sequence of Strain JLT2015T, Belonging to the Family Sphingomonadaceae of the Alphaproteobacteria.</title>
        <authorList>
            <person name="Tang K."/>
            <person name="Liu K."/>
            <person name="Li S."/>
            <person name="Jiao N."/>
        </authorList>
    </citation>
    <scope>NUCLEOTIDE SEQUENCE [LARGE SCALE GENOMIC DNA]</scope>
    <source>
        <strain evidence="3 4">JLT2015</strain>
    </source>
</reference>
<dbReference type="OrthoDB" id="7428103at2"/>
<organism evidence="3 4">
    <name type="scientific">Pacificimonas flava</name>
    <dbReference type="NCBI Taxonomy" id="1234595"/>
    <lineage>
        <taxon>Bacteria</taxon>
        <taxon>Pseudomonadati</taxon>
        <taxon>Pseudomonadota</taxon>
        <taxon>Alphaproteobacteria</taxon>
        <taxon>Sphingomonadales</taxon>
        <taxon>Sphingosinicellaceae</taxon>
        <taxon>Pacificimonas</taxon>
    </lineage>
</organism>
<evidence type="ECO:0000313" key="4">
    <source>
        <dbReference type="Proteomes" id="UP000011717"/>
    </source>
</evidence>
<dbReference type="EMBL" id="AMRV01000003">
    <property type="protein sequence ID" value="EMD83175.1"/>
    <property type="molecule type" value="Genomic_DNA"/>
</dbReference>
<proteinExistence type="predicted"/>
<feature type="signal peptide" evidence="1">
    <location>
        <begin position="1"/>
        <end position="17"/>
    </location>
</feature>
<dbReference type="Pfam" id="PF13590">
    <property type="entry name" value="DUF4136"/>
    <property type="match status" value="1"/>
</dbReference>
<comment type="caution">
    <text evidence="3">The sequence shown here is derived from an EMBL/GenBank/DDBJ whole genome shotgun (WGS) entry which is preliminary data.</text>
</comment>
<feature type="chain" id="PRO_5004024893" description="DUF4136 domain-containing protein" evidence="1">
    <location>
        <begin position="18"/>
        <end position="198"/>
    </location>
</feature>
<dbReference type="Proteomes" id="UP000011717">
    <property type="component" value="Unassembled WGS sequence"/>
</dbReference>
<dbReference type="AlphaFoldDB" id="M2SCS2"/>
<protein>
    <recommendedName>
        <fullName evidence="2">DUF4136 domain-containing protein</fullName>
    </recommendedName>
</protein>
<evidence type="ECO:0000259" key="2">
    <source>
        <dbReference type="Pfam" id="PF13590"/>
    </source>
</evidence>
<evidence type="ECO:0000256" key="1">
    <source>
        <dbReference type="SAM" id="SignalP"/>
    </source>
</evidence>
<accession>M2SCS2</accession>
<evidence type="ECO:0000313" key="3">
    <source>
        <dbReference type="EMBL" id="EMD83175.1"/>
    </source>
</evidence>
<sequence>MTMKSVLLPLAALSALAACSTTNSGVDVTRFHLEQPVARGSVFLEPANPDRAGSLEFRTYADAVAAELRDIGFTVASTRDAAELIGTMDYMQATRQAIAERSPVSVGIGGGTFGSGLGVGLGTMFGLGGGKSGDIVTNMLELRLKRESDETTIWEGRATSEAREGDAQASLSADIPVLADRLLRDYPGQSGETVTYED</sequence>
<dbReference type="InterPro" id="IPR025411">
    <property type="entry name" value="DUF4136"/>
</dbReference>
<dbReference type="PROSITE" id="PS51257">
    <property type="entry name" value="PROKAR_LIPOPROTEIN"/>
    <property type="match status" value="1"/>
</dbReference>
<gene>
    <name evidence="3" type="ORF">C725_1076</name>
</gene>
<name>M2SCS2_9SPHN</name>
<feature type="domain" description="DUF4136" evidence="2">
    <location>
        <begin position="47"/>
        <end position="188"/>
    </location>
</feature>
<keyword evidence="4" id="KW-1185">Reference proteome</keyword>
<dbReference type="RefSeq" id="WP_008600696.1">
    <property type="nucleotide sequence ID" value="NZ_AMRV01000003.1"/>
</dbReference>
<keyword evidence="1" id="KW-0732">Signal</keyword>